<feature type="region of interest" description="Disordered" evidence="1">
    <location>
        <begin position="1"/>
        <end position="77"/>
    </location>
</feature>
<dbReference type="EMBL" id="KB469304">
    <property type="protein sequence ID" value="EPQ53886.1"/>
    <property type="molecule type" value="Genomic_DNA"/>
</dbReference>
<dbReference type="GeneID" id="19302077"/>
<feature type="compositionally biased region" description="Low complexity" evidence="1">
    <location>
        <begin position="16"/>
        <end position="26"/>
    </location>
</feature>
<reference evidence="2 3" key="1">
    <citation type="journal article" date="2012" name="Science">
        <title>The Paleozoic origin of enzymatic lignin decomposition reconstructed from 31 fungal genomes.</title>
        <authorList>
            <person name="Floudas D."/>
            <person name="Binder M."/>
            <person name="Riley R."/>
            <person name="Barry K."/>
            <person name="Blanchette R.A."/>
            <person name="Henrissat B."/>
            <person name="Martinez A.T."/>
            <person name="Otillar R."/>
            <person name="Spatafora J.W."/>
            <person name="Yadav J.S."/>
            <person name="Aerts A."/>
            <person name="Benoit I."/>
            <person name="Boyd A."/>
            <person name="Carlson A."/>
            <person name="Copeland A."/>
            <person name="Coutinho P.M."/>
            <person name="de Vries R.P."/>
            <person name="Ferreira P."/>
            <person name="Findley K."/>
            <person name="Foster B."/>
            <person name="Gaskell J."/>
            <person name="Glotzer D."/>
            <person name="Gorecki P."/>
            <person name="Heitman J."/>
            <person name="Hesse C."/>
            <person name="Hori C."/>
            <person name="Igarashi K."/>
            <person name="Jurgens J.A."/>
            <person name="Kallen N."/>
            <person name="Kersten P."/>
            <person name="Kohler A."/>
            <person name="Kuees U."/>
            <person name="Kumar T.K.A."/>
            <person name="Kuo A."/>
            <person name="LaButti K."/>
            <person name="Larrondo L.F."/>
            <person name="Lindquist E."/>
            <person name="Ling A."/>
            <person name="Lombard V."/>
            <person name="Lucas S."/>
            <person name="Lundell T."/>
            <person name="Martin R."/>
            <person name="McLaughlin D.J."/>
            <person name="Morgenstern I."/>
            <person name="Morin E."/>
            <person name="Murat C."/>
            <person name="Nagy L.G."/>
            <person name="Nolan M."/>
            <person name="Ohm R.A."/>
            <person name="Patyshakuliyeva A."/>
            <person name="Rokas A."/>
            <person name="Ruiz-Duenas F.J."/>
            <person name="Sabat G."/>
            <person name="Salamov A."/>
            <person name="Samejima M."/>
            <person name="Schmutz J."/>
            <person name="Slot J.C."/>
            <person name="St John F."/>
            <person name="Stenlid J."/>
            <person name="Sun H."/>
            <person name="Sun S."/>
            <person name="Syed K."/>
            <person name="Tsang A."/>
            <person name="Wiebenga A."/>
            <person name="Young D."/>
            <person name="Pisabarro A."/>
            <person name="Eastwood D.C."/>
            <person name="Martin F."/>
            <person name="Cullen D."/>
            <person name="Grigoriev I.V."/>
            <person name="Hibbett D.S."/>
        </authorList>
    </citation>
    <scope>NUCLEOTIDE SEQUENCE [LARGE SCALE GENOMIC DNA]</scope>
    <source>
        <strain evidence="2 3">ATCC 11539</strain>
    </source>
</reference>
<evidence type="ECO:0000256" key="1">
    <source>
        <dbReference type="SAM" id="MobiDB-lite"/>
    </source>
</evidence>
<name>S7Q1N1_GLOTA</name>
<gene>
    <name evidence="2" type="ORF">GLOTRDRAFT_130286</name>
</gene>
<dbReference type="KEGG" id="gtr:GLOTRDRAFT_130286"/>
<accession>S7Q1N1</accession>
<dbReference type="Proteomes" id="UP000030669">
    <property type="component" value="Unassembled WGS sequence"/>
</dbReference>
<evidence type="ECO:0000313" key="2">
    <source>
        <dbReference type="EMBL" id="EPQ53886.1"/>
    </source>
</evidence>
<dbReference type="HOGENOM" id="CLU_1503600_0_0_1"/>
<feature type="region of interest" description="Disordered" evidence="1">
    <location>
        <begin position="110"/>
        <end position="157"/>
    </location>
</feature>
<proteinExistence type="predicted"/>
<protein>
    <submittedName>
        <fullName evidence="2">Uncharacterized protein</fullName>
    </submittedName>
</protein>
<evidence type="ECO:0000313" key="3">
    <source>
        <dbReference type="Proteomes" id="UP000030669"/>
    </source>
</evidence>
<dbReference type="RefSeq" id="XP_007867267.1">
    <property type="nucleotide sequence ID" value="XM_007869076.1"/>
</dbReference>
<sequence>MSIQSTLSKKHKSKIKSSIPKPSNKILDASSASVSPDEREAEVLHSKVSTAREKSERPGKASATFVEPQCKAPGNAVGGLPSPNAGLSWTALLNQLQVIRVDKSIIGHDVAHPPASVPPPPPALRTRSDENLSAGAGGGSEDQECHRKQYRSHPGTRQECAHDVPWCINAAVSHPTRRL</sequence>
<organism evidence="2 3">
    <name type="scientific">Gloeophyllum trabeum (strain ATCC 11539 / FP-39264 / Madison 617)</name>
    <name type="common">Brown rot fungus</name>
    <dbReference type="NCBI Taxonomy" id="670483"/>
    <lineage>
        <taxon>Eukaryota</taxon>
        <taxon>Fungi</taxon>
        <taxon>Dikarya</taxon>
        <taxon>Basidiomycota</taxon>
        <taxon>Agaricomycotina</taxon>
        <taxon>Agaricomycetes</taxon>
        <taxon>Gloeophyllales</taxon>
        <taxon>Gloeophyllaceae</taxon>
        <taxon>Gloeophyllum</taxon>
    </lineage>
</organism>
<feature type="compositionally biased region" description="Basic and acidic residues" evidence="1">
    <location>
        <begin position="36"/>
        <end position="59"/>
    </location>
</feature>
<dbReference type="AlphaFoldDB" id="S7Q1N1"/>
<keyword evidence="3" id="KW-1185">Reference proteome</keyword>